<dbReference type="SUPFAM" id="SSF63380">
    <property type="entry name" value="Riboflavin synthase domain-like"/>
    <property type="match status" value="1"/>
</dbReference>
<feature type="repeat" description="PPR" evidence="2">
    <location>
        <begin position="780"/>
        <end position="814"/>
    </location>
</feature>
<feature type="repeat" description="PPR" evidence="2">
    <location>
        <begin position="710"/>
        <end position="744"/>
    </location>
</feature>
<dbReference type="InterPro" id="IPR036514">
    <property type="entry name" value="SGNH_hydro_sf"/>
</dbReference>
<dbReference type="SUPFAM" id="SSF52266">
    <property type="entry name" value="SGNH hydrolase"/>
    <property type="match status" value="1"/>
</dbReference>
<dbReference type="Pfam" id="PF13041">
    <property type="entry name" value="PPR_2"/>
    <property type="match status" value="1"/>
</dbReference>
<feature type="repeat" description="PPR" evidence="2">
    <location>
        <begin position="815"/>
        <end position="849"/>
    </location>
</feature>
<evidence type="ECO:0000313" key="5">
    <source>
        <dbReference type="EMBL" id="OLQ03428.1"/>
    </source>
</evidence>
<dbReference type="Pfam" id="PF13472">
    <property type="entry name" value="Lipase_GDSL_2"/>
    <property type="match status" value="1"/>
</dbReference>
<dbReference type="InterPro" id="IPR008333">
    <property type="entry name" value="Cbr1-like_FAD-bd_dom"/>
</dbReference>
<feature type="repeat" description="PPR" evidence="2">
    <location>
        <begin position="745"/>
        <end position="779"/>
    </location>
</feature>
<accession>A0A1Q9E7M7</accession>
<dbReference type="InterPro" id="IPR013830">
    <property type="entry name" value="SGNH_hydro"/>
</dbReference>
<dbReference type="InterPro" id="IPR001433">
    <property type="entry name" value="OxRdtase_FAD/NAD-bd"/>
</dbReference>
<dbReference type="Pfam" id="PF00175">
    <property type="entry name" value="NAD_binding_1"/>
    <property type="match status" value="1"/>
</dbReference>
<evidence type="ECO:0000256" key="1">
    <source>
        <dbReference type="ARBA" id="ARBA00022737"/>
    </source>
</evidence>
<dbReference type="InterPro" id="IPR011990">
    <property type="entry name" value="TPR-like_helical_dom_sf"/>
</dbReference>
<evidence type="ECO:0000256" key="2">
    <source>
        <dbReference type="PROSITE-ProRule" id="PRU00708"/>
    </source>
</evidence>
<dbReference type="InterPro" id="IPR002885">
    <property type="entry name" value="PPR_rpt"/>
</dbReference>
<dbReference type="PANTHER" id="PTHR47447">
    <property type="entry name" value="OS03G0856100 PROTEIN"/>
    <property type="match status" value="1"/>
</dbReference>
<dbReference type="PRINTS" id="PR00406">
    <property type="entry name" value="CYTB5RDTASE"/>
</dbReference>
<reference evidence="5 6" key="1">
    <citation type="submission" date="2016-02" db="EMBL/GenBank/DDBJ databases">
        <title>Genome analysis of coral dinoflagellate symbionts highlights evolutionary adaptations to a symbiotic lifestyle.</title>
        <authorList>
            <person name="Aranda M."/>
            <person name="Li Y."/>
            <person name="Liew Y.J."/>
            <person name="Baumgarten S."/>
            <person name="Simakov O."/>
            <person name="Wilson M."/>
            <person name="Piel J."/>
            <person name="Ashoor H."/>
            <person name="Bougouffa S."/>
            <person name="Bajic V.B."/>
            <person name="Ryu T."/>
            <person name="Ravasi T."/>
            <person name="Bayer T."/>
            <person name="Micklem G."/>
            <person name="Kim H."/>
            <person name="Bhak J."/>
            <person name="Lajeunesse T.C."/>
            <person name="Voolstra C.R."/>
        </authorList>
    </citation>
    <scope>NUCLEOTIDE SEQUENCE [LARGE SCALE GENOMIC DNA]</scope>
    <source>
        <strain evidence="5 6">CCMP2467</strain>
    </source>
</reference>
<dbReference type="PROSITE" id="PS51384">
    <property type="entry name" value="FAD_FR"/>
    <property type="match status" value="1"/>
</dbReference>
<organism evidence="5 6">
    <name type="scientific">Symbiodinium microadriaticum</name>
    <name type="common">Dinoflagellate</name>
    <name type="synonym">Zooxanthella microadriatica</name>
    <dbReference type="NCBI Taxonomy" id="2951"/>
    <lineage>
        <taxon>Eukaryota</taxon>
        <taxon>Sar</taxon>
        <taxon>Alveolata</taxon>
        <taxon>Dinophyceae</taxon>
        <taxon>Suessiales</taxon>
        <taxon>Symbiodiniaceae</taxon>
        <taxon>Symbiodinium</taxon>
    </lineage>
</organism>
<evidence type="ECO:0000313" key="6">
    <source>
        <dbReference type="Proteomes" id="UP000186817"/>
    </source>
</evidence>
<dbReference type="Gene3D" id="3.40.50.1110">
    <property type="entry name" value="SGNH hydrolase"/>
    <property type="match status" value="1"/>
</dbReference>
<feature type="region of interest" description="Disordered" evidence="3">
    <location>
        <begin position="583"/>
        <end position="605"/>
    </location>
</feature>
<dbReference type="InterPro" id="IPR039261">
    <property type="entry name" value="FNR_nucleotide-bd"/>
</dbReference>
<dbReference type="InterPro" id="IPR017938">
    <property type="entry name" value="Riboflavin_synthase-like_b-brl"/>
</dbReference>
<proteinExistence type="predicted"/>
<dbReference type="EMBL" id="LSRX01000236">
    <property type="protein sequence ID" value="OLQ03428.1"/>
    <property type="molecule type" value="Genomic_DNA"/>
</dbReference>
<dbReference type="InterPro" id="IPR017927">
    <property type="entry name" value="FAD-bd_FR_type"/>
</dbReference>
<protein>
    <submittedName>
        <fullName evidence="5">Pentatricopeptide repeat-containing protein, chloroplastic</fullName>
    </submittedName>
</protein>
<feature type="domain" description="FAD-binding FR-type" evidence="4">
    <location>
        <begin position="378"/>
        <end position="488"/>
    </location>
</feature>
<dbReference type="PROSITE" id="PS51375">
    <property type="entry name" value="PPR"/>
    <property type="match status" value="5"/>
</dbReference>
<dbReference type="Gene3D" id="2.40.30.10">
    <property type="entry name" value="Translation factors"/>
    <property type="match status" value="1"/>
</dbReference>
<dbReference type="SUPFAM" id="SSF52343">
    <property type="entry name" value="Ferredoxin reductase-like, C-terminal NADP-linked domain"/>
    <property type="match status" value="1"/>
</dbReference>
<keyword evidence="6" id="KW-1185">Reference proteome</keyword>
<dbReference type="Gene3D" id="1.25.40.10">
    <property type="entry name" value="Tetratricopeptide repeat domain"/>
    <property type="match status" value="2"/>
</dbReference>
<name>A0A1Q9E7M7_SYMMI</name>
<dbReference type="PANTHER" id="PTHR47447:SF17">
    <property type="entry name" value="OS12G0638900 PROTEIN"/>
    <property type="match status" value="1"/>
</dbReference>
<dbReference type="Gene3D" id="3.40.50.80">
    <property type="entry name" value="Nucleotide-binding domain of ferredoxin-NADP reductase (FNR) module"/>
    <property type="match status" value="1"/>
</dbReference>
<dbReference type="Proteomes" id="UP000186817">
    <property type="component" value="Unassembled WGS sequence"/>
</dbReference>
<dbReference type="CDD" id="cd06183">
    <property type="entry name" value="cyt_b5_reduct_like"/>
    <property type="match status" value="1"/>
</dbReference>
<dbReference type="Pfam" id="PF13812">
    <property type="entry name" value="PPR_3"/>
    <property type="match status" value="2"/>
</dbReference>
<keyword evidence="1" id="KW-0677">Repeat</keyword>
<evidence type="ECO:0000256" key="3">
    <source>
        <dbReference type="SAM" id="MobiDB-lite"/>
    </source>
</evidence>
<dbReference type="NCBIfam" id="TIGR00756">
    <property type="entry name" value="PPR"/>
    <property type="match status" value="2"/>
</dbReference>
<dbReference type="AlphaFoldDB" id="A0A1Q9E7M7"/>
<dbReference type="Pfam" id="PF00970">
    <property type="entry name" value="FAD_binding_6"/>
    <property type="match status" value="1"/>
</dbReference>
<comment type="caution">
    <text evidence="5">The sequence shown here is derived from an EMBL/GenBank/DDBJ whole genome shotgun (WGS) entry which is preliminary data.</text>
</comment>
<dbReference type="OrthoDB" id="417700at2759"/>
<feature type="repeat" description="PPR" evidence="2">
    <location>
        <begin position="850"/>
        <end position="884"/>
    </location>
</feature>
<sequence>MKRKWLRDRTRRDQGGLDFVMAHIQVRVSSPSLLTVYGTSRLRSCSAASCAALVLSYAKGKGRAETWSHDVTRMSDAVRPAASDARDIWEVVGGAGHGGIVVRRGRDLGSTLLHSRLGQGSVVQQVSLIHGRLRYVKISGEGPDHGWVSLRSGGKQLLRHVDVVSSTKLHTRSFGSPGLILCIGDSLTAGGYPTLLQGLLSDASPAVVKDFGVRGASVLPMAGGPCVAYSSLARLDAELRCNPPDAIIVMLGTNDARSAHWDAEAFQMEYCALLQRLEGLELEPDAVGSRRLVLIAVPPRVTPNAWGIDVDIADNDLANAVEVVAQKMGMALVNLRDVLDPIAAFVSDGVHLTQAGSALVAENAKRALLPAICCELGGAFQRFELLRRKQLTPTACLLRFAVPGGQPLGGYDRTAPTGVKVQLLSHDGSSLEKSYSPVSHPSQVGFFDLLVRAYPPRPGGGLGAHLCGLRPGQAALMKVKPESFSSLCGAALRPGRWDRLGLIAAGTGLAPLLQVAREALSWRDTTRLSLVLACRSESEILMREELELLAQNPAIRISYQLSKPGPGWPSDCSGRLSKAVLEQSLPSPDSRGRGSGTATGSKATSPEKAQLAALLKLRSYVTVGTVEKAISPVLKKWHAQPAMATHVLTRLRQARRALTAWQVLQVMRSSGIETNVIHYSSVIIACENQGAWQLALDLVGSMVLSRIEHDVISMSSAISACEKVGQWERALALLETMKKQRIWPNVVSYSAAISACEKKGEWQQAVQLLEAMHEHRVSPNDITCNSAISSCELQGQWLVAVDLLNMMPAIGVSPDVISFNSALSSCEETGFWQLALNLLSGMQHAQLAPNIRTCNSVMNTLQADGQWQRAWSLLSLMRLKVIIPDVTTCSRAIDCCERGSRWQLVAALVCSMQEVNLEKTLRSMYADRLRFLSRQSLRIKPVCLCFVALGLHNCCLILVCGTDGFVESMAGPVERVKTPDGQKRKQQGKLGGLLAELGYTSSQVMEAAMHGMVWLPQAVGMIAD</sequence>
<evidence type="ECO:0000259" key="4">
    <source>
        <dbReference type="PROSITE" id="PS51384"/>
    </source>
</evidence>
<gene>
    <name evidence="5" type="ORF">AK812_SmicGene13603</name>
</gene>
<dbReference type="GO" id="GO:0016491">
    <property type="term" value="F:oxidoreductase activity"/>
    <property type="evidence" value="ECO:0007669"/>
    <property type="project" value="InterPro"/>
</dbReference>